<keyword evidence="5" id="KW-0472">Membrane</keyword>
<organism evidence="7 8">
    <name type="scientific">Paenirhodobacter hankyongi</name>
    <dbReference type="NCBI Taxonomy" id="2294033"/>
    <lineage>
        <taxon>Bacteria</taxon>
        <taxon>Pseudomonadati</taxon>
        <taxon>Pseudomonadota</taxon>
        <taxon>Alphaproteobacteria</taxon>
        <taxon>Rhodobacterales</taxon>
        <taxon>Rhodobacter group</taxon>
        <taxon>Paenirhodobacter</taxon>
    </lineage>
</organism>
<evidence type="ECO:0000313" key="8">
    <source>
        <dbReference type="Proteomes" id="UP000279673"/>
    </source>
</evidence>
<evidence type="ECO:0000313" key="7">
    <source>
        <dbReference type="EMBL" id="RLL61980.1"/>
    </source>
</evidence>
<reference evidence="7 8" key="1">
    <citation type="submission" date="2018-10" db="EMBL/GenBank/DDBJ databases">
        <title>Rhodobacter sp . BO-81.</title>
        <authorList>
            <person name="Im W.T."/>
        </authorList>
    </citation>
    <scope>NUCLEOTIDE SEQUENCE [LARGE SCALE GENOMIC DNA]</scope>
    <source>
        <strain evidence="7 8">BO-81</strain>
    </source>
</reference>
<dbReference type="RefSeq" id="WP_113901693.1">
    <property type="nucleotide sequence ID" value="NZ_RCHI01000025.1"/>
</dbReference>
<dbReference type="Gene3D" id="3.40.30.10">
    <property type="entry name" value="Glutaredoxin"/>
    <property type="match status" value="1"/>
</dbReference>
<dbReference type="Proteomes" id="UP000279673">
    <property type="component" value="Unassembled WGS sequence"/>
</dbReference>
<name>A0A421BJ96_9RHOB</name>
<keyword evidence="4" id="KW-1015">Disulfide bond</keyword>
<dbReference type="SUPFAM" id="SSF52833">
    <property type="entry name" value="Thioredoxin-like"/>
    <property type="match status" value="1"/>
</dbReference>
<protein>
    <submittedName>
        <fullName evidence="7">SCO family protein</fullName>
    </submittedName>
</protein>
<sequence>MQIRTEWIGLAAAALLAAAAGWFLLPAPRPDATGPDARAAIGKGDYVLTTTAGTPFTAASLTGHPSAVFFGYTHCPDVCPTTLGDITQWQEALGPRQGALRIWFVSVDPERDTPATLADYLSWSEGITGVSGTRAETDKALTSFAIYARRVGDDADYTMDHTAYVMLFDRTGDFVETIGYQEPIEQALPKLIRLLD</sequence>
<comment type="similarity">
    <text evidence="1">Belongs to the SCO1/2 family.</text>
</comment>
<comment type="caution">
    <text evidence="7">The sequence shown here is derived from an EMBL/GenBank/DDBJ whole genome shotgun (WGS) entry which is preliminary data.</text>
</comment>
<dbReference type="InterPro" id="IPR036249">
    <property type="entry name" value="Thioredoxin-like_sf"/>
</dbReference>
<keyword evidence="2 3" id="KW-0186">Copper</keyword>
<feature type="transmembrane region" description="Helical" evidence="5">
    <location>
        <begin position="7"/>
        <end position="25"/>
    </location>
</feature>
<dbReference type="PROSITE" id="PS51352">
    <property type="entry name" value="THIOREDOXIN_2"/>
    <property type="match status" value="1"/>
</dbReference>
<dbReference type="AlphaFoldDB" id="A0A421BJ96"/>
<keyword evidence="5" id="KW-0812">Transmembrane</keyword>
<feature type="binding site" evidence="3">
    <location>
        <position position="75"/>
    </location>
    <ligand>
        <name>Cu cation</name>
        <dbReference type="ChEBI" id="CHEBI:23378"/>
    </ligand>
</feature>
<dbReference type="Pfam" id="PF02630">
    <property type="entry name" value="SCO1-SenC"/>
    <property type="match status" value="1"/>
</dbReference>
<dbReference type="InterPro" id="IPR003782">
    <property type="entry name" value="SCO1/SenC"/>
</dbReference>
<evidence type="ECO:0000256" key="2">
    <source>
        <dbReference type="ARBA" id="ARBA00023008"/>
    </source>
</evidence>
<dbReference type="CDD" id="cd02968">
    <property type="entry name" value="SCO"/>
    <property type="match status" value="1"/>
</dbReference>
<dbReference type="PANTHER" id="PTHR12151:SF25">
    <property type="entry name" value="LINALOOL DEHYDRATASE_ISOMERASE DOMAIN-CONTAINING PROTEIN"/>
    <property type="match status" value="1"/>
</dbReference>
<evidence type="ECO:0000256" key="4">
    <source>
        <dbReference type="PIRSR" id="PIRSR603782-2"/>
    </source>
</evidence>
<dbReference type="InterPro" id="IPR013766">
    <property type="entry name" value="Thioredoxin_domain"/>
</dbReference>
<evidence type="ECO:0000256" key="1">
    <source>
        <dbReference type="ARBA" id="ARBA00010996"/>
    </source>
</evidence>
<proteinExistence type="inferred from homology"/>
<gene>
    <name evidence="7" type="ORF">DYS74_17465</name>
</gene>
<evidence type="ECO:0000259" key="6">
    <source>
        <dbReference type="PROSITE" id="PS51352"/>
    </source>
</evidence>
<accession>A0A421BJ96</accession>
<keyword evidence="3" id="KW-0479">Metal-binding</keyword>
<dbReference type="PANTHER" id="PTHR12151">
    <property type="entry name" value="ELECTRON TRANSPORT PROTIN SCO1/SENC FAMILY MEMBER"/>
    <property type="match status" value="1"/>
</dbReference>
<feature type="disulfide bond" description="Redox-active" evidence="4">
    <location>
        <begin position="75"/>
        <end position="79"/>
    </location>
</feature>
<feature type="binding site" evidence="3">
    <location>
        <position position="161"/>
    </location>
    <ligand>
        <name>Cu cation</name>
        <dbReference type="ChEBI" id="CHEBI:23378"/>
    </ligand>
</feature>
<evidence type="ECO:0000256" key="3">
    <source>
        <dbReference type="PIRSR" id="PIRSR603782-1"/>
    </source>
</evidence>
<keyword evidence="5" id="KW-1133">Transmembrane helix</keyword>
<dbReference type="EMBL" id="RCHI01000025">
    <property type="protein sequence ID" value="RLL61980.1"/>
    <property type="molecule type" value="Genomic_DNA"/>
</dbReference>
<keyword evidence="8" id="KW-1185">Reference proteome</keyword>
<evidence type="ECO:0000256" key="5">
    <source>
        <dbReference type="SAM" id="Phobius"/>
    </source>
</evidence>
<feature type="binding site" evidence="3">
    <location>
        <position position="79"/>
    </location>
    <ligand>
        <name>Cu cation</name>
        <dbReference type="ChEBI" id="CHEBI:23378"/>
    </ligand>
</feature>
<feature type="domain" description="Thioredoxin" evidence="6">
    <location>
        <begin position="23"/>
        <end position="196"/>
    </location>
</feature>
<dbReference type="GO" id="GO:0046872">
    <property type="term" value="F:metal ion binding"/>
    <property type="evidence" value="ECO:0007669"/>
    <property type="project" value="UniProtKB-KW"/>
</dbReference>